<sequence length="62" mass="7323">NVVENGRYIPTKEDGMEIPRSAWNEDKKNKKVHNYKSSKEMWDTLTLTYEGMSQVKDFKTII</sequence>
<dbReference type="Proteomes" id="UP000257109">
    <property type="component" value="Unassembled WGS sequence"/>
</dbReference>
<name>A0A371EDC8_MUCPR</name>
<evidence type="ECO:0000313" key="1">
    <source>
        <dbReference type="EMBL" id="RDX64047.1"/>
    </source>
</evidence>
<dbReference type="EMBL" id="QJKJ01014577">
    <property type="protein sequence ID" value="RDX64047.1"/>
    <property type="molecule type" value="Genomic_DNA"/>
</dbReference>
<accession>A0A371EDC8</accession>
<protein>
    <submittedName>
        <fullName evidence="1">Uncharacterized protein</fullName>
    </submittedName>
</protein>
<keyword evidence="2" id="KW-1185">Reference proteome</keyword>
<proteinExistence type="predicted"/>
<dbReference type="OrthoDB" id="1932348at2759"/>
<reference evidence="1" key="1">
    <citation type="submission" date="2018-05" db="EMBL/GenBank/DDBJ databases">
        <title>Draft genome of Mucuna pruriens seed.</title>
        <authorList>
            <person name="Nnadi N.E."/>
            <person name="Vos R."/>
            <person name="Hasami M.H."/>
            <person name="Devisetty U.K."/>
            <person name="Aguiy J.C."/>
        </authorList>
    </citation>
    <scope>NUCLEOTIDE SEQUENCE [LARGE SCALE GENOMIC DNA]</scope>
    <source>
        <strain evidence="1">JCA_2017</strain>
    </source>
</reference>
<organism evidence="1 2">
    <name type="scientific">Mucuna pruriens</name>
    <name type="common">Velvet bean</name>
    <name type="synonym">Dolichos pruriens</name>
    <dbReference type="NCBI Taxonomy" id="157652"/>
    <lineage>
        <taxon>Eukaryota</taxon>
        <taxon>Viridiplantae</taxon>
        <taxon>Streptophyta</taxon>
        <taxon>Embryophyta</taxon>
        <taxon>Tracheophyta</taxon>
        <taxon>Spermatophyta</taxon>
        <taxon>Magnoliopsida</taxon>
        <taxon>eudicotyledons</taxon>
        <taxon>Gunneridae</taxon>
        <taxon>Pentapetalae</taxon>
        <taxon>rosids</taxon>
        <taxon>fabids</taxon>
        <taxon>Fabales</taxon>
        <taxon>Fabaceae</taxon>
        <taxon>Papilionoideae</taxon>
        <taxon>50 kb inversion clade</taxon>
        <taxon>NPAAA clade</taxon>
        <taxon>indigoferoid/millettioid clade</taxon>
        <taxon>Phaseoleae</taxon>
        <taxon>Mucuna</taxon>
    </lineage>
</organism>
<evidence type="ECO:0000313" key="2">
    <source>
        <dbReference type="Proteomes" id="UP000257109"/>
    </source>
</evidence>
<feature type="non-terminal residue" evidence="1">
    <location>
        <position position="1"/>
    </location>
</feature>
<dbReference type="AlphaFoldDB" id="A0A371EDC8"/>
<comment type="caution">
    <text evidence="1">The sequence shown here is derived from an EMBL/GenBank/DDBJ whole genome shotgun (WGS) entry which is preliminary data.</text>
</comment>
<gene>
    <name evidence="1" type="ORF">CR513_57444</name>
</gene>